<name>B4VQ11_9CYAN</name>
<feature type="transmembrane region" description="Helical" evidence="1">
    <location>
        <begin position="340"/>
        <end position="361"/>
    </location>
</feature>
<dbReference type="STRING" id="118168.MC7420_5508"/>
<reference evidence="2 3" key="1">
    <citation type="submission" date="2008-07" db="EMBL/GenBank/DDBJ databases">
        <authorList>
            <person name="Tandeau de Marsac N."/>
            <person name="Ferriera S."/>
            <person name="Johnson J."/>
            <person name="Kravitz S."/>
            <person name="Beeson K."/>
            <person name="Sutton G."/>
            <person name="Rogers Y.-H."/>
            <person name="Friedman R."/>
            <person name="Frazier M."/>
            <person name="Venter J.C."/>
        </authorList>
    </citation>
    <scope>NUCLEOTIDE SEQUENCE [LARGE SCALE GENOMIC DNA]</scope>
    <source>
        <strain evidence="2 3">PCC 7420</strain>
    </source>
</reference>
<feature type="transmembrane region" description="Helical" evidence="1">
    <location>
        <begin position="202"/>
        <end position="227"/>
    </location>
</feature>
<feature type="transmembrane region" description="Helical" evidence="1">
    <location>
        <begin position="28"/>
        <end position="48"/>
    </location>
</feature>
<evidence type="ECO:0000313" key="2">
    <source>
        <dbReference type="EMBL" id="EDX76074.1"/>
    </source>
</evidence>
<feature type="transmembrane region" description="Helical" evidence="1">
    <location>
        <begin position="531"/>
        <end position="553"/>
    </location>
</feature>
<feature type="transmembrane region" description="Helical" evidence="1">
    <location>
        <begin position="272"/>
        <end position="290"/>
    </location>
</feature>
<feature type="transmembrane region" description="Helical" evidence="1">
    <location>
        <begin position="155"/>
        <end position="181"/>
    </location>
</feature>
<keyword evidence="1" id="KW-0472">Membrane</keyword>
<dbReference type="RefSeq" id="WP_006100558.1">
    <property type="nucleotide sequence ID" value="NZ_DS989847.1"/>
</dbReference>
<feature type="transmembrane region" description="Helical" evidence="1">
    <location>
        <begin position="412"/>
        <end position="431"/>
    </location>
</feature>
<dbReference type="AlphaFoldDB" id="B4VQ11"/>
<sequence>MLLKGIDRLGDWNPQLLRELKGKLKGRNIAIAVGASVLGYLAMFFYGLNQFTRLSDPDAYPYIRSTEIFCKLRDSYLANQDKLSQLREQYRSLQDQFFRYSSAESFDLDKINQLKGSIADVKAKIAHLQGIETVHKCPQDAIDIPLWWQYQQGQMFALLSVIALFILLIVGTYMLIADLAGEERRGTFNFIRVSPQSAQSILFGKLLGVPILLYLAAILIIPLHLWLGLSAQITLGEIFSFYAVLIAGCAFFYSAALLFGLISSGLNGFQSWLGGGAVFTFLLIAQNNWISNSPADWINLFSPAVVLPYLYNHTELHYQAFPFSENDIQTLQWFHFPVGLAGLGIVSFVLVNYTLWTGWIWQALKRRFQNPNAAILSKRQSYWLVSCVELLLLGLAWQNRQYVYSSYSVVENLAIIACFNAVLFLGLIAALSSHRQVIQDWARYRQQQGTSRKQGGIVQDLIWGEKSPAIVAIGLNVVIATTPFLVWIAVWYEPGFDKLKALLAVAFFICITLICATLAQLMLMMKTSKRALWATGTIGAVLSLPSILLLVLGVEPSDNPIPWLFSSFPWAGIEYAATSVIAWALLTECLIWGLLTVQLTRQLRKAGESATQALLAGHSSSRR</sequence>
<proteinExistence type="predicted"/>
<feature type="transmembrane region" description="Helical" evidence="1">
    <location>
        <begin position="469"/>
        <end position="490"/>
    </location>
</feature>
<keyword evidence="1" id="KW-0812">Transmembrane</keyword>
<feature type="transmembrane region" description="Helical" evidence="1">
    <location>
        <begin position="382"/>
        <end position="400"/>
    </location>
</feature>
<gene>
    <name evidence="2" type="ORF">MC7420_5508</name>
</gene>
<keyword evidence="1" id="KW-1133">Transmembrane helix</keyword>
<dbReference type="HOGENOM" id="CLU_031448_0_0_3"/>
<evidence type="ECO:0000256" key="1">
    <source>
        <dbReference type="SAM" id="Phobius"/>
    </source>
</evidence>
<protein>
    <submittedName>
        <fullName evidence="2">Uncharacterized protein</fullName>
    </submittedName>
</protein>
<accession>B4VQ11</accession>
<feature type="transmembrane region" description="Helical" evidence="1">
    <location>
        <begin position="239"/>
        <end position="260"/>
    </location>
</feature>
<feature type="transmembrane region" description="Helical" evidence="1">
    <location>
        <begin position="502"/>
        <end position="524"/>
    </location>
</feature>
<organism evidence="2 3">
    <name type="scientific">Coleofasciculus chthonoplastes PCC 7420</name>
    <dbReference type="NCBI Taxonomy" id="118168"/>
    <lineage>
        <taxon>Bacteria</taxon>
        <taxon>Bacillati</taxon>
        <taxon>Cyanobacteriota</taxon>
        <taxon>Cyanophyceae</taxon>
        <taxon>Coleofasciculales</taxon>
        <taxon>Coleofasciculaceae</taxon>
        <taxon>Coleofasciculus</taxon>
    </lineage>
</organism>
<keyword evidence="3" id="KW-1185">Reference proteome</keyword>
<dbReference type="EMBL" id="DS989847">
    <property type="protein sequence ID" value="EDX76074.1"/>
    <property type="molecule type" value="Genomic_DNA"/>
</dbReference>
<feature type="transmembrane region" description="Helical" evidence="1">
    <location>
        <begin position="573"/>
        <end position="595"/>
    </location>
</feature>
<dbReference type="eggNOG" id="COG1668">
    <property type="taxonomic scope" value="Bacteria"/>
</dbReference>
<dbReference type="Proteomes" id="UP000003835">
    <property type="component" value="Unassembled WGS sequence"/>
</dbReference>
<evidence type="ECO:0000313" key="3">
    <source>
        <dbReference type="Proteomes" id="UP000003835"/>
    </source>
</evidence>
<dbReference type="OrthoDB" id="458286at2"/>